<proteinExistence type="predicted"/>
<dbReference type="Proteomes" id="UP000237271">
    <property type="component" value="Unassembled WGS sequence"/>
</dbReference>
<reference evidence="1 2" key="1">
    <citation type="journal article" date="2017" name="Genome Biol. Evol.">
        <title>Phytophthora megakarya and P. palmivora, closely related causal agents of cacao black pod rot, underwent increases in genome sizes and gene numbers by different mechanisms.</title>
        <authorList>
            <person name="Ali S.S."/>
            <person name="Shao J."/>
            <person name="Lary D.J."/>
            <person name="Kronmiller B."/>
            <person name="Shen D."/>
            <person name="Strem M.D."/>
            <person name="Amoako-Attah I."/>
            <person name="Akrofi A.Y."/>
            <person name="Begoude B.A."/>
            <person name="Ten Hoopen G.M."/>
            <person name="Coulibaly K."/>
            <person name="Kebe B.I."/>
            <person name="Melnick R.L."/>
            <person name="Guiltinan M.J."/>
            <person name="Tyler B.M."/>
            <person name="Meinhardt L.W."/>
            <person name="Bailey B.A."/>
        </authorList>
    </citation>
    <scope>NUCLEOTIDE SEQUENCE [LARGE SCALE GENOMIC DNA]</scope>
    <source>
        <strain evidence="2">sbr112.9</strain>
    </source>
</reference>
<protein>
    <submittedName>
        <fullName evidence="1">Uncharacterized protein</fullName>
    </submittedName>
</protein>
<keyword evidence="2" id="KW-1185">Reference proteome</keyword>
<dbReference type="EMBL" id="NCKW01015399">
    <property type="protein sequence ID" value="POM63066.1"/>
    <property type="molecule type" value="Genomic_DNA"/>
</dbReference>
<organism evidence="1 2">
    <name type="scientific">Phytophthora palmivora</name>
    <dbReference type="NCBI Taxonomy" id="4796"/>
    <lineage>
        <taxon>Eukaryota</taxon>
        <taxon>Sar</taxon>
        <taxon>Stramenopiles</taxon>
        <taxon>Oomycota</taxon>
        <taxon>Peronosporomycetes</taxon>
        <taxon>Peronosporales</taxon>
        <taxon>Peronosporaceae</taxon>
        <taxon>Phytophthora</taxon>
    </lineage>
</organism>
<feature type="non-terminal residue" evidence="1">
    <location>
        <position position="80"/>
    </location>
</feature>
<comment type="caution">
    <text evidence="1">The sequence shown here is derived from an EMBL/GenBank/DDBJ whole genome shotgun (WGS) entry which is preliminary data.</text>
</comment>
<sequence length="80" mass="8686">MTKTNNVLATQVVIPSTLPSLNTPVVEDEASTDDAVDNVDEDVAVGTRSSPTYLRSRRRALRALIVADDDDDELMTLVVL</sequence>
<evidence type="ECO:0000313" key="2">
    <source>
        <dbReference type="Proteomes" id="UP000237271"/>
    </source>
</evidence>
<evidence type="ECO:0000313" key="1">
    <source>
        <dbReference type="EMBL" id="POM63066.1"/>
    </source>
</evidence>
<name>A0A2P4XBY3_9STRA</name>
<gene>
    <name evidence="1" type="ORF">PHPALM_27697</name>
</gene>
<dbReference type="AlphaFoldDB" id="A0A2P4XBY3"/>
<accession>A0A2P4XBY3</accession>